<accession>A0ABP8LKS5</accession>
<evidence type="ECO:0000313" key="2">
    <source>
        <dbReference type="EMBL" id="GAA4431504.1"/>
    </source>
</evidence>
<organism evidence="2 3">
    <name type="scientific">Pontibacter saemangeumensis</name>
    <dbReference type="NCBI Taxonomy" id="1084525"/>
    <lineage>
        <taxon>Bacteria</taxon>
        <taxon>Pseudomonadati</taxon>
        <taxon>Bacteroidota</taxon>
        <taxon>Cytophagia</taxon>
        <taxon>Cytophagales</taxon>
        <taxon>Hymenobacteraceae</taxon>
        <taxon>Pontibacter</taxon>
    </lineage>
</organism>
<dbReference type="EMBL" id="BAABHC010000010">
    <property type="protein sequence ID" value="GAA4431504.1"/>
    <property type="molecule type" value="Genomic_DNA"/>
</dbReference>
<gene>
    <name evidence="2" type="ORF">GCM10023188_19110</name>
</gene>
<reference evidence="3" key="1">
    <citation type="journal article" date="2019" name="Int. J. Syst. Evol. Microbiol.">
        <title>The Global Catalogue of Microorganisms (GCM) 10K type strain sequencing project: providing services to taxonomists for standard genome sequencing and annotation.</title>
        <authorList>
            <consortium name="The Broad Institute Genomics Platform"/>
            <consortium name="The Broad Institute Genome Sequencing Center for Infectious Disease"/>
            <person name="Wu L."/>
            <person name="Ma J."/>
        </authorList>
    </citation>
    <scope>NUCLEOTIDE SEQUENCE [LARGE SCALE GENOMIC DNA]</scope>
    <source>
        <strain evidence="3">JCM 17926</strain>
    </source>
</reference>
<feature type="region of interest" description="Disordered" evidence="1">
    <location>
        <begin position="23"/>
        <end position="43"/>
    </location>
</feature>
<protein>
    <submittedName>
        <fullName evidence="2">Uncharacterized protein</fullName>
    </submittedName>
</protein>
<proteinExistence type="predicted"/>
<comment type="caution">
    <text evidence="2">The sequence shown here is derived from an EMBL/GenBank/DDBJ whole genome shotgun (WGS) entry which is preliminary data.</text>
</comment>
<evidence type="ECO:0000256" key="1">
    <source>
        <dbReference type="SAM" id="MobiDB-lite"/>
    </source>
</evidence>
<keyword evidence="3" id="KW-1185">Reference proteome</keyword>
<evidence type="ECO:0000313" key="3">
    <source>
        <dbReference type="Proteomes" id="UP001500552"/>
    </source>
</evidence>
<dbReference type="Proteomes" id="UP001500552">
    <property type="component" value="Unassembled WGS sequence"/>
</dbReference>
<sequence>MERQEIDASSKRMALGLSYARGSVKEVADEPGTDPGRLSKPGQ</sequence>
<dbReference type="RefSeq" id="WP_345158611.1">
    <property type="nucleotide sequence ID" value="NZ_BAABHC010000010.1"/>
</dbReference>
<name>A0ABP8LKS5_9BACT</name>